<reference evidence="1 2" key="1">
    <citation type="submission" date="2015-01" db="EMBL/GenBank/DDBJ databases">
        <title>Evolution of Trichinella species and genotypes.</title>
        <authorList>
            <person name="Korhonen P.K."/>
            <person name="Edoardo P."/>
            <person name="Giuseppe L.R."/>
            <person name="Gasser R.B."/>
        </authorList>
    </citation>
    <scope>NUCLEOTIDE SEQUENCE [LARGE SCALE GENOMIC DNA]</scope>
    <source>
        <strain evidence="1">ISS176</strain>
    </source>
</reference>
<dbReference type="Proteomes" id="UP000054826">
    <property type="component" value="Unassembled WGS sequence"/>
</dbReference>
<organism evidence="1 2">
    <name type="scientific">Trichinella pseudospiralis</name>
    <name type="common">Parasitic roundworm</name>
    <dbReference type="NCBI Taxonomy" id="6337"/>
    <lineage>
        <taxon>Eukaryota</taxon>
        <taxon>Metazoa</taxon>
        <taxon>Ecdysozoa</taxon>
        <taxon>Nematoda</taxon>
        <taxon>Enoplea</taxon>
        <taxon>Dorylaimia</taxon>
        <taxon>Trichinellida</taxon>
        <taxon>Trichinellidae</taxon>
        <taxon>Trichinella</taxon>
    </lineage>
</organism>
<accession>A0A0V1JZX4</accession>
<name>A0A0V1JZX4_TRIPS</name>
<proteinExistence type="predicted"/>
<dbReference type="AlphaFoldDB" id="A0A0V1JZX4"/>
<dbReference type="EMBL" id="JYDV01000026">
    <property type="protein sequence ID" value="KRZ40544.1"/>
    <property type="molecule type" value="Genomic_DNA"/>
</dbReference>
<evidence type="ECO:0000313" key="2">
    <source>
        <dbReference type="Proteomes" id="UP000054826"/>
    </source>
</evidence>
<comment type="caution">
    <text evidence="1">The sequence shown here is derived from an EMBL/GenBank/DDBJ whole genome shotgun (WGS) entry which is preliminary data.</text>
</comment>
<gene>
    <name evidence="1" type="ORF">T4C_9480</name>
</gene>
<sequence>MSKRKLAYSVFPTNLNHCKAVPCDESLAHCACSATWRDQLQLKRGVAFELYYILHLLRPLY</sequence>
<protein>
    <submittedName>
        <fullName evidence="1">Uncharacterized protein</fullName>
    </submittedName>
</protein>
<evidence type="ECO:0000313" key="1">
    <source>
        <dbReference type="EMBL" id="KRZ40544.1"/>
    </source>
</evidence>